<keyword evidence="1" id="KW-0812">Transmembrane</keyword>
<feature type="transmembrane region" description="Helical" evidence="1">
    <location>
        <begin position="124"/>
        <end position="140"/>
    </location>
</feature>
<dbReference type="InterPro" id="IPR037185">
    <property type="entry name" value="EmrE-like"/>
</dbReference>
<dbReference type="InterPro" id="IPR000620">
    <property type="entry name" value="EamA_dom"/>
</dbReference>
<feature type="transmembrane region" description="Helical" evidence="1">
    <location>
        <begin position="97"/>
        <end position="117"/>
    </location>
</feature>
<feature type="transmembrane region" description="Helical" evidence="1">
    <location>
        <begin position="182"/>
        <end position="202"/>
    </location>
</feature>
<proteinExistence type="predicted"/>
<feature type="transmembrane region" description="Helical" evidence="1">
    <location>
        <begin position="152"/>
        <end position="170"/>
    </location>
</feature>
<evidence type="ECO:0000256" key="1">
    <source>
        <dbReference type="SAM" id="Phobius"/>
    </source>
</evidence>
<keyword evidence="4" id="KW-1185">Reference proteome</keyword>
<gene>
    <name evidence="3" type="ORF">NG821_07085</name>
</gene>
<dbReference type="RefSeq" id="WP_252760961.1">
    <property type="nucleotide sequence ID" value="NZ_JAMXLY010000022.1"/>
</dbReference>
<keyword evidence="1" id="KW-0472">Membrane</keyword>
<feature type="transmembrane region" description="Helical" evidence="1">
    <location>
        <begin position="9"/>
        <end position="28"/>
    </location>
</feature>
<feature type="domain" description="EamA" evidence="2">
    <location>
        <begin position="152"/>
        <end position="287"/>
    </location>
</feature>
<keyword evidence="1" id="KW-1133">Transmembrane helix</keyword>
<name>A0ABT1BX02_9BACT</name>
<evidence type="ECO:0000313" key="4">
    <source>
        <dbReference type="Proteomes" id="UP001204015"/>
    </source>
</evidence>
<feature type="transmembrane region" description="Helical" evidence="1">
    <location>
        <begin position="40"/>
        <end position="58"/>
    </location>
</feature>
<comment type="caution">
    <text evidence="3">The sequence shown here is derived from an EMBL/GenBank/DDBJ whole genome shotgun (WGS) entry which is preliminary data.</text>
</comment>
<feature type="domain" description="EamA" evidence="2">
    <location>
        <begin position="8"/>
        <end position="139"/>
    </location>
</feature>
<dbReference type="Pfam" id="PF00892">
    <property type="entry name" value="EamA"/>
    <property type="match status" value="2"/>
</dbReference>
<dbReference type="Gene3D" id="1.10.3730.20">
    <property type="match status" value="2"/>
</dbReference>
<feature type="transmembrane region" description="Helical" evidence="1">
    <location>
        <begin position="272"/>
        <end position="296"/>
    </location>
</feature>
<dbReference type="PANTHER" id="PTHR22911:SF137">
    <property type="entry name" value="SOLUTE CARRIER FAMILY 35 MEMBER G2-RELATED"/>
    <property type="match status" value="1"/>
</dbReference>
<dbReference type="SUPFAM" id="SSF103481">
    <property type="entry name" value="Multidrug resistance efflux transporter EmrE"/>
    <property type="match status" value="2"/>
</dbReference>
<evidence type="ECO:0000313" key="3">
    <source>
        <dbReference type="EMBL" id="MCO6025602.1"/>
    </source>
</evidence>
<sequence>MKISNLTKGYILGAVSAASYGTNPLFAIPLYKAGMTVGSVLFYRYGIAAVLMAFLMLYQRQSFFVKRKDLVWLIILGLLFSASSLFLFLSYKYMDVGIASTILFVYPILIAIIMAVFFHERMNLSTILSISLAVIGISMTEKTSTGDPLSSTGIIFSFLSAITYALYMVGCDKTSLNKLPNFKLNFYAILFGTSLYIIMLHGCTRLQPIPQPSLWIDAIGLGIFPTVISLIFLTMAIKYIGPTATAILGALEPVTALIIGCCFFNEMINARIIFGIILVLVSVVLIIAGKDISLVYKMKFSHKNK</sequence>
<protein>
    <submittedName>
        <fullName evidence="3">DMT family transporter</fullName>
    </submittedName>
</protein>
<feature type="transmembrane region" description="Helical" evidence="1">
    <location>
        <begin position="244"/>
        <end position="266"/>
    </location>
</feature>
<feature type="transmembrane region" description="Helical" evidence="1">
    <location>
        <begin position="214"/>
        <end position="237"/>
    </location>
</feature>
<organism evidence="3 4">
    <name type="scientific">Segatella cerevisiae</name>
    <dbReference type="NCBI Taxonomy" id="2053716"/>
    <lineage>
        <taxon>Bacteria</taxon>
        <taxon>Pseudomonadati</taxon>
        <taxon>Bacteroidota</taxon>
        <taxon>Bacteroidia</taxon>
        <taxon>Bacteroidales</taxon>
        <taxon>Prevotellaceae</taxon>
        <taxon>Segatella</taxon>
    </lineage>
</organism>
<feature type="transmembrane region" description="Helical" evidence="1">
    <location>
        <begin position="70"/>
        <end position="91"/>
    </location>
</feature>
<evidence type="ECO:0000259" key="2">
    <source>
        <dbReference type="Pfam" id="PF00892"/>
    </source>
</evidence>
<dbReference type="Proteomes" id="UP001204015">
    <property type="component" value="Unassembled WGS sequence"/>
</dbReference>
<reference evidence="3 4" key="1">
    <citation type="submission" date="2022-06" db="EMBL/GenBank/DDBJ databases">
        <title>A taxonomic note on the genus Prevotella: Description of four novel genera and emended description of the genera Hallella and Xylanibacter.</title>
        <authorList>
            <person name="Hitch T.C.A."/>
        </authorList>
    </citation>
    <scope>NUCLEOTIDE SEQUENCE [LARGE SCALE GENOMIC DNA]</scope>
    <source>
        <strain evidence="3 4">DSM 100619</strain>
    </source>
</reference>
<accession>A0ABT1BX02</accession>
<dbReference type="PANTHER" id="PTHR22911">
    <property type="entry name" value="ACYL-MALONYL CONDENSING ENZYME-RELATED"/>
    <property type="match status" value="1"/>
</dbReference>
<dbReference type="EMBL" id="JAMXLY010000022">
    <property type="protein sequence ID" value="MCO6025602.1"/>
    <property type="molecule type" value="Genomic_DNA"/>
</dbReference>